<protein>
    <recommendedName>
        <fullName evidence="10">Histidine--tRNA ligase</fullName>
        <ecNumber evidence="10">6.1.1.21</ecNumber>
    </recommendedName>
    <alternativeName>
        <fullName evidence="10">Histidyl-tRNA synthetase</fullName>
        <shortName evidence="10">HisRS</shortName>
    </alternativeName>
</protein>
<keyword evidence="3 10" id="KW-0963">Cytoplasm</keyword>
<evidence type="ECO:0000256" key="1">
    <source>
        <dbReference type="ARBA" id="ARBA00004496"/>
    </source>
</evidence>
<dbReference type="InterPro" id="IPR004516">
    <property type="entry name" value="HisRS/HisZ"/>
</dbReference>
<dbReference type="GO" id="GO:0004821">
    <property type="term" value="F:histidine-tRNA ligase activity"/>
    <property type="evidence" value="ECO:0007669"/>
    <property type="project" value="UniProtKB-UniRule"/>
</dbReference>
<dbReference type="PIRSF" id="PIRSF001549">
    <property type="entry name" value="His-tRNA_synth"/>
    <property type="match status" value="1"/>
</dbReference>
<dbReference type="InterPro" id="IPR004517">
    <property type="entry name" value="HisZ"/>
</dbReference>
<feature type="binding site" evidence="11">
    <location>
        <position position="249"/>
    </location>
    <ligand>
        <name>L-histidine</name>
        <dbReference type="ChEBI" id="CHEBI:57595"/>
    </ligand>
</feature>
<dbReference type="Proteomes" id="UP000885936">
    <property type="component" value="Unassembled WGS sequence"/>
</dbReference>
<evidence type="ECO:0000256" key="3">
    <source>
        <dbReference type="ARBA" id="ARBA00022490"/>
    </source>
</evidence>
<name>A0A7J2S1L3_9EURY</name>
<evidence type="ECO:0000256" key="4">
    <source>
        <dbReference type="ARBA" id="ARBA00022598"/>
    </source>
</evidence>
<dbReference type="InterPro" id="IPR006195">
    <property type="entry name" value="aa-tRNA-synth_II"/>
</dbReference>
<dbReference type="HAMAP" id="MF_00127">
    <property type="entry name" value="His_tRNA_synth"/>
    <property type="match status" value="1"/>
</dbReference>
<dbReference type="InterPro" id="IPR004154">
    <property type="entry name" value="Anticodon-bd"/>
</dbReference>
<dbReference type="Gene3D" id="3.30.930.10">
    <property type="entry name" value="Bira Bifunctional Protein, Domain 2"/>
    <property type="match status" value="1"/>
</dbReference>
<keyword evidence="7 10" id="KW-0648">Protein biosynthesis</keyword>
<keyword evidence="5 10" id="KW-0547">Nucleotide-binding</keyword>
<gene>
    <name evidence="10" type="primary">hisS</name>
    <name evidence="13" type="ORF">ENI32_05175</name>
</gene>
<evidence type="ECO:0000256" key="6">
    <source>
        <dbReference type="ARBA" id="ARBA00022840"/>
    </source>
</evidence>
<sequence>MISRPRGTRDFLPDEMRRRRDLEKRMRAVFERWGYEEVATPTFEHLELFTLKSGDAIIEELYEFADKGGRGLALRPELTAPVIRMYINEMKNAPMPLKLYYFGNCFRYERPQRGRFREFWQFGCELIGTDTPEAEAEVIALASTIMDEVGVKQELHIGDLAIVRDLLGDLSQEEQSMIMRLMDKKDEAGLREVLDADIADKLFDLIEARSCDEIEALMGASDEMEHLRRVLDLLDVYGVKYQVDLGVARGLEYYTGVVFEIYGEGLGAESQVCGGGTYRLIPLFGGPDIPSTGFAIGFDRIMEIYGLEPEKEVRIVLVSTEDTREEGIRIAGVLRKRYKTYLDIMQRGLRSQLHFADRWNADYAVIIGPKEVRDGKVTLRDLESGEQETLTLDDCLEILAQRATA</sequence>
<evidence type="ECO:0000256" key="7">
    <source>
        <dbReference type="ARBA" id="ARBA00022917"/>
    </source>
</evidence>
<evidence type="ECO:0000256" key="2">
    <source>
        <dbReference type="ARBA" id="ARBA00008226"/>
    </source>
</evidence>
<dbReference type="InterPro" id="IPR045864">
    <property type="entry name" value="aa-tRNA-synth_II/BPL/LPL"/>
</dbReference>
<dbReference type="CDD" id="cd00773">
    <property type="entry name" value="HisRS-like_core"/>
    <property type="match status" value="1"/>
</dbReference>
<dbReference type="NCBIfam" id="TIGR00442">
    <property type="entry name" value="hisS"/>
    <property type="match status" value="1"/>
</dbReference>
<dbReference type="InterPro" id="IPR041715">
    <property type="entry name" value="HisRS-like_core"/>
</dbReference>
<dbReference type="InterPro" id="IPR033656">
    <property type="entry name" value="HisRS_anticodon"/>
</dbReference>
<dbReference type="HAMAP" id="MF_00125">
    <property type="entry name" value="HisZ"/>
    <property type="match status" value="1"/>
</dbReference>
<dbReference type="InterPro" id="IPR036621">
    <property type="entry name" value="Anticodon-bd_dom_sf"/>
</dbReference>
<accession>A0A7J2S1L3</accession>
<feature type="binding site" evidence="11">
    <location>
        <position position="107"/>
    </location>
    <ligand>
        <name>L-histidine</name>
        <dbReference type="ChEBI" id="CHEBI:57595"/>
    </ligand>
</feature>
<feature type="binding site" evidence="11">
    <location>
        <begin position="253"/>
        <end position="254"/>
    </location>
    <ligand>
        <name>L-histidine</name>
        <dbReference type="ChEBI" id="CHEBI:57595"/>
    </ligand>
</feature>
<feature type="binding site" evidence="11">
    <location>
        <position position="121"/>
    </location>
    <ligand>
        <name>L-histidine</name>
        <dbReference type="ChEBI" id="CHEBI:57595"/>
    </ligand>
</feature>
<dbReference type="InterPro" id="IPR015807">
    <property type="entry name" value="His-tRNA-ligase"/>
</dbReference>
<dbReference type="AlphaFoldDB" id="A0A7J2S1L3"/>
<comment type="similarity">
    <text evidence="2 10">Belongs to the class-II aminoacyl-tRNA synthetase family.</text>
</comment>
<evidence type="ECO:0000256" key="11">
    <source>
        <dbReference type="PIRSR" id="PIRSR001549-1"/>
    </source>
</evidence>
<evidence type="ECO:0000313" key="13">
    <source>
        <dbReference type="EMBL" id="HEC57257.1"/>
    </source>
</evidence>
<reference evidence="13" key="1">
    <citation type="journal article" date="2020" name="mSystems">
        <title>Genome- and Community-Level Interaction Insights into Carbon Utilization and Element Cycling Functions of Hydrothermarchaeota in Hydrothermal Sediment.</title>
        <authorList>
            <person name="Zhou Z."/>
            <person name="Liu Y."/>
            <person name="Xu W."/>
            <person name="Pan J."/>
            <person name="Luo Z.H."/>
            <person name="Li M."/>
        </authorList>
    </citation>
    <scope>NUCLEOTIDE SEQUENCE [LARGE SCALE GENOMIC DNA]</scope>
    <source>
        <strain evidence="13">HyVt-386</strain>
    </source>
</reference>
<evidence type="ECO:0000259" key="12">
    <source>
        <dbReference type="PROSITE" id="PS50862"/>
    </source>
</evidence>
<comment type="subcellular location">
    <subcellularLocation>
        <location evidence="1 10">Cytoplasm</location>
    </subcellularLocation>
</comment>
<keyword evidence="8 10" id="KW-0030">Aminoacyl-tRNA synthetase</keyword>
<evidence type="ECO:0000256" key="8">
    <source>
        <dbReference type="ARBA" id="ARBA00023146"/>
    </source>
</evidence>
<dbReference type="Gene3D" id="3.40.50.800">
    <property type="entry name" value="Anticodon-binding domain"/>
    <property type="match status" value="1"/>
</dbReference>
<organism evidence="13">
    <name type="scientific">Candidatus Syntropharchaeum butanivorans</name>
    <dbReference type="NCBI Taxonomy" id="1839936"/>
    <lineage>
        <taxon>Archaea</taxon>
        <taxon>Methanobacteriati</taxon>
        <taxon>Methanobacteriota</taxon>
        <taxon>Stenosarchaea group</taxon>
        <taxon>Methanomicrobia</taxon>
        <taxon>Methanosarcinales</taxon>
        <taxon>ANME-2 cluster</taxon>
        <taxon>Candidatus Syntropharchaeum</taxon>
    </lineage>
</organism>
<comment type="catalytic activity">
    <reaction evidence="9 10">
        <text>tRNA(His) + L-histidine + ATP = L-histidyl-tRNA(His) + AMP + diphosphate + H(+)</text>
        <dbReference type="Rhea" id="RHEA:17313"/>
        <dbReference type="Rhea" id="RHEA-COMP:9665"/>
        <dbReference type="Rhea" id="RHEA-COMP:9689"/>
        <dbReference type="ChEBI" id="CHEBI:15378"/>
        <dbReference type="ChEBI" id="CHEBI:30616"/>
        <dbReference type="ChEBI" id="CHEBI:33019"/>
        <dbReference type="ChEBI" id="CHEBI:57595"/>
        <dbReference type="ChEBI" id="CHEBI:78442"/>
        <dbReference type="ChEBI" id="CHEBI:78527"/>
        <dbReference type="ChEBI" id="CHEBI:456215"/>
        <dbReference type="EC" id="6.1.1.21"/>
    </reaction>
</comment>
<dbReference type="PROSITE" id="PS50862">
    <property type="entry name" value="AA_TRNA_LIGASE_II"/>
    <property type="match status" value="1"/>
</dbReference>
<dbReference type="GO" id="GO:0005737">
    <property type="term" value="C:cytoplasm"/>
    <property type="evidence" value="ECO:0007669"/>
    <property type="project" value="UniProtKB-SubCell"/>
</dbReference>
<dbReference type="CDD" id="cd00859">
    <property type="entry name" value="HisRS_anticodon"/>
    <property type="match status" value="1"/>
</dbReference>
<evidence type="ECO:0000256" key="9">
    <source>
        <dbReference type="ARBA" id="ARBA00047639"/>
    </source>
</evidence>
<feature type="binding site" evidence="11">
    <location>
        <position position="125"/>
    </location>
    <ligand>
        <name>L-histidine</name>
        <dbReference type="ChEBI" id="CHEBI:57595"/>
    </ligand>
</feature>
<keyword evidence="4 10" id="KW-0436">Ligase</keyword>
<dbReference type="GO" id="GO:0000105">
    <property type="term" value="P:L-histidine biosynthetic process"/>
    <property type="evidence" value="ECO:0007669"/>
    <property type="project" value="InterPro"/>
</dbReference>
<dbReference type="SUPFAM" id="SSF52954">
    <property type="entry name" value="Class II aaRS ABD-related"/>
    <property type="match status" value="1"/>
</dbReference>
<dbReference type="EMBL" id="DRIE01000090">
    <property type="protein sequence ID" value="HEC57257.1"/>
    <property type="molecule type" value="Genomic_DNA"/>
</dbReference>
<dbReference type="GO" id="GO:0006427">
    <property type="term" value="P:histidyl-tRNA aminoacylation"/>
    <property type="evidence" value="ECO:0007669"/>
    <property type="project" value="UniProtKB-UniRule"/>
</dbReference>
<comment type="caution">
    <text evidence="13">The sequence shown here is derived from an EMBL/GenBank/DDBJ whole genome shotgun (WGS) entry which is preliminary data.</text>
</comment>
<keyword evidence="6 10" id="KW-0067">ATP-binding</keyword>
<dbReference type="Pfam" id="PF13393">
    <property type="entry name" value="tRNA-synt_His"/>
    <property type="match status" value="1"/>
</dbReference>
<dbReference type="SUPFAM" id="SSF55681">
    <property type="entry name" value="Class II aaRS and biotin synthetases"/>
    <property type="match status" value="1"/>
</dbReference>
<feature type="domain" description="Aminoacyl-transfer RNA synthetases class-II family profile" evidence="12">
    <location>
        <begin position="6"/>
        <end position="302"/>
    </location>
</feature>
<evidence type="ECO:0000256" key="5">
    <source>
        <dbReference type="ARBA" id="ARBA00022741"/>
    </source>
</evidence>
<dbReference type="EC" id="6.1.1.21" evidence="10"/>
<dbReference type="PANTHER" id="PTHR43707">
    <property type="entry name" value="HISTIDYL-TRNA SYNTHETASE"/>
    <property type="match status" value="1"/>
</dbReference>
<dbReference type="GO" id="GO:0005524">
    <property type="term" value="F:ATP binding"/>
    <property type="evidence" value="ECO:0007669"/>
    <property type="project" value="UniProtKB-UniRule"/>
</dbReference>
<evidence type="ECO:0000256" key="10">
    <source>
        <dbReference type="HAMAP-Rule" id="MF_00127"/>
    </source>
</evidence>
<dbReference type="Pfam" id="PF03129">
    <property type="entry name" value="HGTP_anticodon"/>
    <property type="match status" value="1"/>
</dbReference>
<dbReference type="PANTHER" id="PTHR43707:SF1">
    <property type="entry name" value="HISTIDINE--TRNA LIGASE, MITOCHONDRIAL-RELATED"/>
    <property type="match status" value="1"/>
</dbReference>
<feature type="binding site" evidence="11">
    <location>
        <begin position="77"/>
        <end position="79"/>
    </location>
    <ligand>
        <name>L-histidine</name>
        <dbReference type="ChEBI" id="CHEBI:57595"/>
    </ligand>
</feature>
<proteinExistence type="inferred from homology"/>